<gene>
    <name evidence="2" type="ORF">HYDPIDRAFT_190683</name>
</gene>
<reference evidence="2 3" key="1">
    <citation type="submission" date="2014-04" db="EMBL/GenBank/DDBJ databases">
        <title>Evolutionary Origins and Diversification of the Mycorrhizal Mutualists.</title>
        <authorList>
            <consortium name="DOE Joint Genome Institute"/>
            <consortium name="Mycorrhizal Genomics Consortium"/>
            <person name="Kohler A."/>
            <person name="Kuo A."/>
            <person name="Nagy L.G."/>
            <person name="Floudas D."/>
            <person name="Copeland A."/>
            <person name="Barry K.W."/>
            <person name="Cichocki N."/>
            <person name="Veneault-Fourrey C."/>
            <person name="LaButti K."/>
            <person name="Lindquist E.A."/>
            <person name="Lipzen A."/>
            <person name="Lundell T."/>
            <person name="Morin E."/>
            <person name="Murat C."/>
            <person name="Riley R."/>
            <person name="Ohm R."/>
            <person name="Sun H."/>
            <person name="Tunlid A."/>
            <person name="Henrissat B."/>
            <person name="Grigoriev I.V."/>
            <person name="Hibbett D.S."/>
            <person name="Martin F."/>
        </authorList>
    </citation>
    <scope>NUCLEOTIDE SEQUENCE [LARGE SCALE GENOMIC DNA]</scope>
    <source>
        <strain evidence="2 3">MD-312</strain>
    </source>
</reference>
<evidence type="ECO:0000313" key="2">
    <source>
        <dbReference type="EMBL" id="KIJ58921.1"/>
    </source>
</evidence>
<evidence type="ECO:0000313" key="3">
    <source>
        <dbReference type="Proteomes" id="UP000053820"/>
    </source>
</evidence>
<feature type="compositionally biased region" description="Low complexity" evidence="1">
    <location>
        <begin position="104"/>
        <end position="120"/>
    </location>
</feature>
<keyword evidence="3" id="KW-1185">Reference proteome</keyword>
<feature type="non-terminal residue" evidence="2">
    <location>
        <position position="153"/>
    </location>
</feature>
<accession>A0A0C9W7P9</accession>
<dbReference type="Proteomes" id="UP000053820">
    <property type="component" value="Unassembled WGS sequence"/>
</dbReference>
<dbReference type="EMBL" id="KN839904">
    <property type="protein sequence ID" value="KIJ58921.1"/>
    <property type="molecule type" value="Genomic_DNA"/>
</dbReference>
<name>A0A0C9W7P9_9AGAM</name>
<organism evidence="2 3">
    <name type="scientific">Hydnomerulius pinastri MD-312</name>
    <dbReference type="NCBI Taxonomy" id="994086"/>
    <lineage>
        <taxon>Eukaryota</taxon>
        <taxon>Fungi</taxon>
        <taxon>Dikarya</taxon>
        <taxon>Basidiomycota</taxon>
        <taxon>Agaricomycotina</taxon>
        <taxon>Agaricomycetes</taxon>
        <taxon>Agaricomycetidae</taxon>
        <taxon>Boletales</taxon>
        <taxon>Boletales incertae sedis</taxon>
        <taxon>Leucogyrophana</taxon>
    </lineage>
</organism>
<proteinExistence type="predicted"/>
<feature type="region of interest" description="Disordered" evidence="1">
    <location>
        <begin position="64"/>
        <end position="125"/>
    </location>
</feature>
<dbReference type="AlphaFoldDB" id="A0A0C9W7P9"/>
<feature type="compositionally biased region" description="Basic and acidic residues" evidence="1">
    <location>
        <begin position="72"/>
        <end position="100"/>
    </location>
</feature>
<protein>
    <submittedName>
        <fullName evidence="2">Uncharacterized protein</fullName>
    </submittedName>
</protein>
<sequence>MFDFKLIHVPGSGTQGPGGLSRRRRAQEDDEDNEEDSEDVEDWLDEVSGCGVWVANGIDKGRIGIEGWMGKGEGRNGKDEGKKGTEEGKDGRDGEQREGRMVLATSTSDTAGTTDGDIAIPDNDDTARRDNDLLLIKQFLETLSIPAAITDAQ</sequence>
<evidence type="ECO:0000256" key="1">
    <source>
        <dbReference type="SAM" id="MobiDB-lite"/>
    </source>
</evidence>
<feature type="compositionally biased region" description="Acidic residues" evidence="1">
    <location>
        <begin position="28"/>
        <end position="45"/>
    </location>
</feature>
<dbReference type="HOGENOM" id="CLU_1717590_0_0_1"/>
<feature type="region of interest" description="Disordered" evidence="1">
    <location>
        <begin position="1"/>
        <end position="45"/>
    </location>
</feature>